<keyword evidence="1" id="KW-0472">Membrane</keyword>
<organism evidence="2 3">
    <name type="scientific">Acinetobacter phage vB_AbaM-IME-AB2</name>
    <dbReference type="NCBI Taxonomy" id="1243183"/>
    <lineage>
        <taxon>Viruses</taxon>
        <taxon>Duplodnaviria</taxon>
        <taxon>Heunggongvirae</taxon>
        <taxon>Uroviricota</taxon>
        <taxon>Caudoviricetes</taxon>
        <taxon>Obolenskvirus</taxon>
        <taxon>Obolenskvirus AB2</taxon>
    </lineage>
</organism>
<evidence type="ECO:0000313" key="3">
    <source>
        <dbReference type="Proteomes" id="UP000009200"/>
    </source>
</evidence>
<evidence type="ECO:0000313" key="2">
    <source>
        <dbReference type="EMBL" id="AFV51549.1"/>
    </source>
</evidence>
<dbReference type="EMBL" id="JX976549">
    <property type="protein sequence ID" value="AFV51549.1"/>
    <property type="molecule type" value="Genomic_DNA"/>
</dbReference>
<evidence type="ECO:0000256" key="1">
    <source>
        <dbReference type="SAM" id="Phobius"/>
    </source>
</evidence>
<reference evidence="2 3" key="1">
    <citation type="journal article" date="2014" name="BMC Microbiol.">
        <title>Characterization, sequencing and comparative genomic analysis of vB_AbaM-IME-AB2, a novel lytic bacteriophage that infects multidrug-resistant Acinetobacter baumannii clinical isolates.</title>
        <authorList>
            <person name="Peng F."/>
            <person name="Mi Z."/>
            <person name="Huang Y."/>
            <person name="Yuan X."/>
            <person name="Niu W."/>
            <person name="Wang Y."/>
            <person name="Hua Y."/>
            <person name="Fan H."/>
            <person name="Bai C."/>
            <person name="Tong Y."/>
        </authorList>
    </citation>
    <scope>NUCLEOTIDE SEQUENCE [LARGE SCALE GENOMIC DNA]</scope>
</reference>
<gene>
    <name evidence="2" type="ORF">AB2_65</name>
</gene>
<keyword evidence="3" id="KW-1185">Reference proteome</keyword>
<proteinExistence type="predicted"/>
<accession>K4NXL7</accession>
<name>K4NXL7_9CAUD</name>
<protein>
    <submittedName>
        <fullName evidence="2">Uncharacterized protein</fullName>
    </submittedName>
</protein>
<sequence>MNPIAMILLSFALSFVFVVVLYLYEAYKRKRYVQRKQDDQRKFNPIREKIWWRK</sequence>
<keyword evidence="1" id="KW-0812">Transmembrane</keyword>
<dbReference type="Proteomes" id="UP000009200">
    <property type="component" value="Segment"/>
</dbReference>
<keyword evidence="1" id="KW-1133">Transmembrane helix</keyword>
<feature type="transmembrane region" description="Helical" evidence="1">
    <location>
        <begin position="6"/>
        <end position="27"/>
    </location>
</feature>